<dbReference type="Proteomes" id="UP000257109">
    <property type="component" value="Unassembled WGS sequence"/>
</dbReference>
<protein>
    <submittedName>
        <fullName evidence="1">Uncharacterized protein</fullName>
    </submittedName>
</protein>
<dbReference type="AlphaFoldDB" id="A0A371EA90"/>
<feature type="non-terminal residue" evidence="1">
    <location>
        <position position="1"/>
    </location>
</feature>
<sequence length="59" mass="6275">MGASEPGQLGQRAILVSFPKVGLFRFKFGGVSTGDGIGDRLNKKGGKNEIHGGKYRNIL</sequence>
<evidence type="ECO:0000313" key="1">
    <source>
        <dbReference type="EMBL" id="RDX62943.1"/>
    </source>
</evidence>
<evidence type="ECO:0000313" key="2">
    <source>
        <dbReference type="Proteomes" id="UP000257109"/>
    </source>
</evidence>
<accession>A0A371EA90</accession>
<name>A0A371EA90_MUCPR</name>
<organism evidence="1 2">
    <name type="scientific">Mucuna pruriens</name>
    <name type="common">Velvet bean</name>
    <name type="synonym">Dolichos pruriens</name>
    <dbReference type="NCBI Taxonomy" id="157652"/>
    <lineage>
        <taxon>Eukaryota</taxon>
        <taxon>Viridiplantae</taxon>
        <taxon>Streptophyta</taxon>
        <taxon>Embryophyta</taxon>
        <taxon>Tracheophyta</taxon>
        <taxon>Spermatophyta</taxon>
        <taxon>Magnoliopsida</taxon>
        <taxon>eudicotyledons</taxon>
        <taxon>Gunneridae</taxon>
        <taxon>Pentapetalae</taxon>
        <taxon>rosids</taxon>
        <taxon>fabids</taxon>
        <taxon>Fabales</taxon>
        <taxon>Fabaceae</taxon>
        <taxon>Papilionoideae</taxon>
        <taxon>50 kb inversion clade</taxon>
        <taxon>NPAAA clade</taxon>
        <taxon>indigoferoid/millettioid clade</taxon>
        <taxon>Phaseoleae</taxon>
        <taxon>Mucuna</taxon>
    </lineage>
</organism>
<gene>
    <name evidence="1" type="ORF">CR513_58675</name>
</gene>
<comment type="caution">
    <text evidence="1">The sequence shown here is derived from an EMBL/GenBank/DDBJ whole genome shotgun (WGS) entry which is preliminary data.</text>
</comment>
<proteinExistence type="predicted"/>
<keyword evidence="2" id="KW-1185">Reference proteome</keyword>
<reference evidence="1" key="1">
    <citation type="submission" date="2018-05" db="EMBL/GenBank/DDBJ databases">
        <title>Draft genome of Mucuna pruriens seed.</title>
        <authorList>
            <person name="Nnadi N.E."/>
            <person name="Vos R."/>
            <person name="Hasami M.H."/>
            <person name="Devisetty U.K."/>
            <person name="Aguiy J.C."/>
        </authorList>
    </citation>
    <scope>NUCLEOTIDE SEQUENCE [LARGE SCALE GENOMIC DNA]</scope>
    <source>
        <strain evidence="1">JCA_2017</strain>
    </source>
</reference>
<dbReference type="EMBL" id="QJKJ01015179">
    <property type="protein sequence ID" value="RDX62943.1"/>
    <property type="molecule type" value="Genomic_DNA"/>
</dbReference>